<comment type="caution">
    <text evidence="1">The sequence shown here is derived from an EMBL/GenBank/DDBJ whole genome shotgun (WGS) entry which is preliminary data.</text>
</comment>
<dbReference type="PANTHER" id="PTHR37489">
    <property type="entry name" value="DUF3500 DOMAIN-CONTAINING PROTEIN"/>
    <property type="match status" value="1"/>
</dbReference>
<reference evidence="1" key="2">
    <citation type="submission" date="2020-04" db="EMBL/GenBank/DDBJ databases">
        <authorList>
            <person name="Santos R.A.C."/>
            <person name="Steenwyk J.L."/>
            <person name="Rivero-Menendez O."/>
            <person name="Mead M.E."/>
            <person name="Silva L.P."/>
            <person name="Bastos R.W."/>
            <person name="Alastruey-Izquierdo A."/>
            <person name="Goldman G.H."/>
            <person name="Rokas A."/>
        </authorList>
    </citation>
    <scope>NUCLEOTIDE SEQUENCE</scope>
    <source>
        <strain evidence="1">CNM-CM6805</strain>
    </source>
</reference>
<protein>
    <recommendedName>
        <fullName evidence="3">DUF3500 domain-containing protein</fullName>
    </recommendedName>
</protein>
<dbReference type="OrthoDB" id="4539697at2759"/>
<proteinExistence type="predicted"/>
<organism evidence="1 2">
    <name type="scientific">Aspergillus fumigatiaffinis</name>
    <dbReference type="NCBI Taxonomy" id="340414"/>
    <lineage>
        <taxon>Eukaryota</taxon>
        <taxon>Fungi</taxon>
        <taxon>Dikarya</taxon>
        <taxon>Ascomycota</taxon>
        <taxon>Pezizomycotina</taxon>
        <taxon>Eurotiomycetes</taxon>
        <taxon>Eurotiomycetidae</taxon>
        <taxon>Eurotiales</taxon>
        <taxon>Aspergillaceae</taxon>
        <taxon>Aspergillus</taxon>
        <taxon>Aspergillus subgen. Fumigati</taxon>
    </lineage>
</organism>
<name>A0A8H4EBJ5_9EURO</name>
<gene>
    <name evidence="1" type="ORF">CNMCM6805_004376</name>
</gene>
<accession>A0A8H4EBJ5</accession>
<dbReference type="AlphaFoldDB" id="A0A8H4EBJ5"/>
<dbReference type="Proteomes" id="UP000653565">
    <property type="component" value="Unassembled WGS sequence"/>
</dbReference>
<evidence type="ECO:0008006" key="3">
    <source>
        <dbReference type="Google" id="ProtNLM"/>
    </source>
</evidence>
<evidence type="ECO:0000313" key="2">
    <source>
        <dbReference type="Proteomes" id="UP000653565"/>
    </source>
</evidence>
<dbReference type="PANTHER" id="PTHR37489:SF1">
    <property type="entry name" value="DUF3500 DOMAIN-CONTAINING PROTEIN"/>
    <property type="match status" value="1"/>
</dbReference>
<dbReference type="EMBL" id="JAAAPX010000232">
    <property type="protein sequence ID" value="KAF4226579.1"/>
    <property type="molecule type" value="Genomic_DNA"/>
</dbReference>
<dbReference type="InterPro" id="IPR021889">
    <property type="entry name" value="DUF3500"/>
</dbReference>
<dbReference type="Pfam" id="PF12006">
    <property type="entry name" value="DUF3500"/>
    <property type="match status" value="1"/>
</dbReference>
<sequence length="417" mass="47171">MGSVSASFRDYIPPRDTPRSQQLRASNTYQWCSYRCAESFMIDWIESWKMLLDAPYMGISADGRVDPAVHQLAKEGEDLGAPVKLMVEAAKKIMSLASPSELTAMCLPLDADEWRSWINPEIYVFRHGVRLEEVSQQLIVAIQGLLQASLSPSGYAKARLCMRINGFLGKVVQGEKVLNENSYNFTIFGTPSEKEPWGWQLFGHHLCMNCLIIGQQMVISPVFMGAEPNIIDEDSESGTEIFTEQEAAGLAIMASLEEAMRAQVLVTTDLSCSTLPHWRYHRADQRHLGGAFQDNRTIPYEGALVSTFSPSQQELVRHVIRLSLDYLPAGALRARMADVDEHWTETYFAWIGECQIGDVFYYSVHSPVVFLEFDHHSGVFLSNKGPMPFHIHTLVRTPNGNDYGKELIRQYRKRRQV</sequence>
<evidence type="ECO:0000313" key="1">
    <source>
        <dbReference type="EMBL" id="KAF4226579.1"/>
    </source>
</evidence>
<keyword evidence="2" id="KW-1185">Reference proteome</keyword>
<reference evidence="1" key="1">
    <citation type="journal article" date="2020" name="bioRxiv">
        <title>Genomic and phenotypic heterogeneity of clinical isolates of the human pathogens Aspergillus fumigatus, Aspergillus lentulus and Aspergillus fumigatiaffinis.</title>
        <authorList>
            <person name="dos Santos R.A.C."/>
            <person name="Steenwyk J.L."/>
            <person name="Rivero-Menendez O."/>
            <person name="Mead M.E."/>
            <person name="Silva L.P."/>
            <person name="Bastos R.W."/>
            <person name="Alastruey-Izquierdo A."/>
            <person name="Goldman G.H."/>
            <person name="Rokas A."/>
        </authorList>
    </citation>
    <scope>NUCLEOTIDE SEQUENCE</scope>
    <source>
        <strain evidence="1">CNM-CM6805</strain>
    </source>
</reference>